<keyword evidence="6" id="KW-1185">Reference proteome</keyword>
<dbReference type="CDD" id="cd01734">
    <property type="entry name" value="YlxS_C"/>
    <property type="match status" value="1"/>
</dbReference>
<dbReference type="EMBL" id="AAMX01000024">
    <property type="protein sequence ID" value="EAQ31117.1"/>
    <property type="molecule type" value="Genomic_DNA"/>
</dbReference>
<sequence>HNTGRSRPFFVLGGNLARIEERLSDMLRPAVEALGFELWGIEFVRAGKFSTLRIYIDKEEGISVDDCADVSYQVSSVLDVEDPINTEYNLEVSSPGMERPFFSIAQMQPYIGETVAFELTVAKQNKRKFQAVLEGIENDQLQLSVGQESLTVGMHEIKKAHLVPSFD</sequence>
<proteinExistence type="inferred from homology"/>
<keyword evidence="1" id="KW-0963">Cytoplasm</keyword>
<evidence type="ECO:0000313" key="5">
    <source>
        <dbReference type="EMBL" id="EAQ31117.1"/>
    </source>
</evidence>
<evidence type="ECO:0000256" key="2">
    <source>
        <dbReference type="ARBA" id="ARBA00022517"/>
    </source>
</evidence>
<dbReference type="NCBIfam" id="NF000927">
    <property type="entry name" value="PRK00092.1-1"/>
    <property type="match status" value="1"/>
</dbReference>
<keyword evidence="2" id="KW-0690">Ribosome biogenesis</keyword>
<organism evidence="5 6">
    <name type="scientific">Idiomarina baltica OS145</name>
    <dbReference type="NCBI Taxonomy" id="314276"/>
    <lineage>
        <taxon>Bacteria</taxon>
        <taxon>Pseudomonadati</taxon>
        <taxon>Pseudomonadota</taxon>
        <taxon>Gammaproteobacteria</taxon>
        <taxon>Alteromonadales</taxon>
        <taxon>Idiomarinaceae</taxon>
        <taxon>Idiomarina</taxon>
    </lineage>
</organism>
<gene>
    <name evidence="5" type="ORF">OS145_12400</name>
</gene>
<feature type="domain" description="Ribosome maturation factor RimP N-terminal" evidence="3">
    <location>
        <begin position="26"/>
        <end position="98"/>
    </location>
</feature>
<dbReference type="SUPFAM" id="SSF75420">
    <property type="entry name" value="YhbC-like, N-terminal domain"/>
    <property type="match status" value="1"/>
</dbReference>
<dbReference type="Gene3D" id="2.30.30.180">
    <property type="entry name" value="Ribosome maturation factor RimP, C-terminal domain"/>
    <property type="match status" value="1"/>
</dbReference>
<accession>A0ABM9WJQ0</accession>
<evidence type="ECO:0000259" key="3">
    <source>
        <dbReference type="Pfam" id="PF02576"/>
    </source>
</evidence>
<reference evidence="5 6" key="1">
    <citation type="submission" date="2006-01" db="EMBL/GenBank/DDBJ databases">
        <authorList>
            <person name="Brettar I."/>
            <person name="Hofle M."/>
            <person name="Ferriera S."/>
            <person name="Johnson J."/>
            <person name="Kravitz S."/>
            <person name="Halpern A."/>
            <person name="Remington K."/>
            <person name="Beeson K."/>
            <person name="Tran B."/>
            <person name="Rogers Y.-H."/>
            <person name="Friedman R."/>
            <person name="Venter J.C."/>
        </authorList>
    </citation>
    <scope>NUCLEOTIDE SEQUENCE [LARGE SCALE GENOMIC DNA]</scope>
    <source>
        <strain evidence="5 6">OS145</strain>
    </source>
</reference>
<dbReference type="Pfam" id="PF17384">
    <property type="entry name" value="DUF150_C"/>
    <property type="match status" value="1"/>
</dbReference>
<feature type="domain" description="Ribosome maturation factor RimP C-terminal" evidence="4">
    <location>
        <begin position="110"/>
        <end position="166"/>
    </location>
</feature>
<dbReference type="InterPro" id="IPR028998">
    <property type="entry name" value="RimP_C"/>
</dbReference>
<evidence type="ECO:0000259" key="4">
    <source>
        <dbReference type="Pfam" id="PF17384"/>
    </source>
</evidence>
<protein>
    <submittedName>
        <fullName evidence="5">Alpha-hemolysin-like protein, hlyA family protein</fullName>
    </submittedName>
</protein>
<dbReference type="Proteomes" id="UP000016543">
    <property type="component" value="Unassembled WGS sequence"/>
</dbReference>
<evidence type="ECO:0000256" key="1">
    <source>
        <dbReference type="ARBA" id="ARBA00022490"/>
    </source>
</evidence>
<dbReference type="InterPro" id="IPR036847">
    <property type="entry name" value="RimP_C_sf"/>
</dbReference>
<name>A0ABM9WJQ0_9GAMM</name>
<comment type="caution">
    <text evidence="5">The sequence shown here is derived from an EMBL/GenBank/DDBJ whole genome shotgun (WGS) entry which is preliminary data.</text>
</comment>
<dbReference type="PANTHER" id="PTHR33867:SF1">
    <property type="entry name" value="RIBOSOME MATURATION FACTOR RIMP"/>
    <property type="match status" value="1"/>
</dbReference>
<dbReference type="Gene3D" id="3.30.300.70">
    <property type="entry name" value="RimP-like superfamily, N-terminal"/>
    <property type="match status" value="1"/>
</dbReference>
<evidence type="ECO:0000313" key="6">
    <source>
        <dbReference type="Proteomes" id="UP000016543"/>
    </source>
</evidence>
<dbReference type="HAMAP" id="MF_01077">
    <property type="entry name" value="RimP"/>
    <property type="match status" value="1"/>
</dbReference>
<dbReference type="SUPFAM" id="SSF74942">
    <property type="entry name" value="YhbC-like, C-terminal domain"/>
    <property type="match status" value="1"/>
</dbReference>
<dbReference type="Pfam" id="PF02576">
    <property type="entry name" value="RimP_N"/>
    <property type="match status" value="1"/>
</dbReference>
<feature type="non-terminal residue" evidence="5">
    <location>
        <position position="1"/>
    </location>
</feature>
<dbReference type="InterPro" id="IPR028989">
    <property type="entry name" value="RimP_N"/>
</dbReference>
<dbReference type="InterPro" id="IPR035956">
    <property type="entry name" value="RimP_N_sf"/>
</dbReference>
<dbReference type="InterPro" id="IPR003728">
    <property type="entry name" value="Ribosome_maturation_RimP"/>
</dbReference>
<dbReference type="PANTHER" id="PTHR33867">
    <property type="entry name" value="RIBOSOME MATURATION FACTOR RIMP"/>
    <property type="match status" value="1"/>
</dbReference>